<accession>A0ABC9B3U0</accession>
<name>A0ABC9B3U0_9POAL</name>
<dbReference type="EMBL" id="OZ075134">
    <property type="protein sequence ID" value="CAL4990997.1"/>
    <property type="molecule type" value="Genomic_DNA"/>
</dbReference>
<dbReference type="InterPro" id="IPR025521">
    <property type="entry name" value="Neprosin_propep"/>
</dbReference>
<dbReference type="InterPro" id="IPR053168">
    <property type="entry name" value="Glutamic_endopeptidase"/>
</dbReference>
<dbReference type="InterPro" id="IPR004314">
    <property type="entry name" value="Neprosin"/>
</dbReference>
<dbReference type="PANTHER" id="PTHR31589">
    <property type="entry name" value="PROTEIN, PUTATIVE (DUF239)-RELATED-RELATED"/>
    <property type="match status" value="1"/>
</dbReference>
<proteinExistence type="predicted"/>
<evidence type="ECO:0000259" key="2">
    <source>
        <dbReference type="PROSITE" id="PS52045"/>
    </source>
</evidence>
<reference evidence="3 4" key="2">
    <citation type="submission" date="2024-10" db="EMBL/GenBank/DDBJ databases">
        <authorList>
            <person name="Ryan C."/>
        </authorList>
    </citation>
    <scope>NUCLEOTIDE SEQUENCE [LARGE SCALE GENOMIC DNA]</scope>
</reference>
<dbReference type="Proteomes" id="UP001497457">
    <property type="component" value="Chromosome 24b"/>
</dbReference>
<protein>
    <recommendedName>
        <fullName evidence="2">Neprosin PEP catalytic domain-containing protein</fullName>
    </recommendedName>
</protein>
<evidence type="ECO:0000256" key="1">
    <source>
        <dbReference type="SAM" id="SignalP"/>
    </source>
</evidence>
<dbReference type="Pfam" id="PF14365">
    <property type="entry name" value="Neprosin_AP"/>
    <property type="match status" value="1"/>
</dbReference>
<evidence type="ECO:0000313" key="3">
    <source>
        <dbReference type="EMBL" id="CAL4990997.1"/>
    </source>
</evidence>
<dbReference type="PROSITE" id="PS52045">
    <property type="entry name" value="NEPROSIN_PEP_CD"/>
    <property type="match status" value="1"/>
</dbReference>
<dbReference type="Gene3D" id="3.90.1320.10">
    <property type="entry name" value="Outer-capsid protein sigma 3, large lobe"/>
    <property type="match status" value="1"/>
</dbReference>
<gene>
    <name evidence="3" type="ORF">URODEC1_LOCUS60460</name>
</gene>
<organism evidence="3 4">
    <name type="scientific">Urochloa decumbens</name>
    <dbReference type="NCBI Taxonomy" id="240449"/>
    <lineage>
        <taxon>Eukaryota</taxon>
        <taxon>Viridiplantae</taxon>
        <taxon>Streptophyta</taxon>
        <taxon>Embryophyta</taxon>
        <taxon>Tracheophyta</taxon>
        <taxon>Spermatophyta</taxon>
        <taxon>Magnoliopsida</taxon>
        <taxon>Liliopsida</taxon>
        <taxon>Poales</taxon>
        <taxon>Poaceae</taxon>
        <taxon>PACMAD clade</taxon>
        <taxon>Panicoideae</taxon>
        <taxon>Panicodae</taxon>
        <taxon>Paniceae</taxon>
        <taxon>Melinidinae</taxon>
        <taxon>Urochloa</taxon>
    </lineage>
</organism>
<dbReference type="PANTHER" id="PTHR31589:SF231">
    <property type="entry name" value="OS01G0973100 PROTEIN"/>
    <property type="match status" value="1"/>
</dbReference>
<keyword evidence="4" id="KW-1185">Reference proteome</keyword>
<keyword evidence="1" id="KW-0732">Signal</keyword>
<reference evidence="4" key="1">
    <citation type="submission" date="2024-06" db="EMBL/GenBank/DDBJ databases">
        <authorList>
            <person name="Ryan C."/>
        </authorList>
    </citation>
    <scope>NUCLEOTIDE SEQUENCE [LARGE SCALE GENOMIC DNA]</scope>
</reference>
<dbReference type="AlphaFoldDB" id="A0ABC9B3U0"/>
<evidence type="ECO:0000313" key="4">
    <source>
        <dbReference type="Proteomes" id="UP001497457"/>
    </source>
</evidence>
<sequence>MAAARPCLVVALVVFLFFLDGVAPETAATSRRQVRSLLRRINKDPLKSIQSPDGDVIDCVHISKQPAFDHPLLKNHTVLMRPSYHPGVQLDDSNVAPGPITQTWHQNGNCPDNTVPIRRTTEEDILRASSVGRYGMKMPSRSIRNLFSVSSLDPNVTNGHQHAVASVDDDKFYGTNATINLWQPMIERANDFSLAQLWITGGPYDSNELNTIEAGWHVLQQWYGDNNTRLFIYWTADGYNKTGCYNLWCPGFIQTNNQIVIGGSISPISIYGGPQYDINIFIRKDPKDGNWWLQVENYVLGYWPSSIFSYMADNASRILWGGEVYSHDAGQTSTQMGSGHFVEEGLSRAAYIKNIQVIDSSNNTKSPNGMDLIQEQPNCYNVQSGNNSDWGTYIYFGGPGKNPNCQ</sequence>
<feature type="signal peptide" evidence="1">
    <location>
        <begin position="1"/>
        <end position="24"/>
    </location>
</feature>
<feature type="chain" id="PRO_5044862464" description="Neprosin PEP catalytic domain-containing protein" evidence="1">
    <location>
        <begin position="25"/>
        <end position="406"/>
    </location>
</feature>
<dbReference type="Pfam" id="PF03080">
    <property type="entry name" value="Neprosin"/>
    <property type="match status" value="1"/>
</dbReference>
<feature type="domain" description="Neprosin PEP catalytic" evidence="2">
    <location>
        <begin position="154"/>
        <end position="406"/>
    </location>
</feature>